<keyword evidence="9" id="KW-1185">Reference proteome</keyword>
<keyword evidence="3 6" id="KW-0812">Transmembrane</keyword>
<keyword evidence="4 6" id="KW-1133">Transmembrane helix</keyword>
<evidence type="ECO:0000313" key="9">
    <source>
        <dbReference type="Proteomes" id="UP000201728"/>
    </source>
</evidence>
<feature type="transmembrane region" description="Helical" evidence="6">
    <location>
        <begin position="129"/>
        <end position="154"/>
    </location>
</feature>
<dbReference type="KEGG" id="lcd:clem_06965"/>
<dbReference type="EMBL" id="CP016397">
    <property type="protein sequence ID" value="ASQ45948.1"/>
    <property type="molecule type" value="Genomic_DNA"/>
</dbReference>
<keyword evidence="5 6" id="KW-0472">Membrane</keyword>
<dbReference type="GO" id="GO:0006829">
    <property type="term" value="P:zinc ion transport"/>
    <property type="evidence" value="ECO:0007669"/>
    <property type="project" value="UniProtKB-KW"/>
</dbReference>
<dbReference type="PANTHER" id="PTHR43840">
    <property type="entry name" value="MITOCHONDRIAL METAL TRANSPORTER 1-RELATED"/>
    <property type="match status" value="1"/>
</dbReference>
<evidence type="ECO:0000256" key="4">
    <source>
        <dbReference type="ARBA" id="ARBA00022989"/>
    </source>
</evidence>
<dbReference type="InterPro" id="IPR058533">
    <property type="entry name" value="Cation_efflux_TM"/>
</dbReference>
<feature type="transmembrane region" description="Helical" evidence="6">
    <location>
        <begin position="27"/>
        <end position="47"/>
    </location>
</feature>
<comment type="subcellular location">
    <subcellularLocation>
        <location evidence="1">Membrane</location>
        <topology evidence="1">Multi-pass membrane protein</topology>
    </subcellularLocation>
</comment>
<accession>A0A222P269</accession>
<evidence type="ECO:0000256" key="2">
    <source>
        <dbReference type="ARBA" id="ARBA00022448"/>
    </source>
</evidence>
<dbReference type="Gene3D" id="1.20.1510.10">
    <property type="entry name" value="Cation efflux protein transmembrane domain"/>
    <property type="match status" value="1"/>
</dbReference>
<dbReference type="InterPro" id="IPR050291">
    <property type="entry name" value="CDF_Transporter"/>
</dbReference>
<dbReference type="GO" id="GO:0008324">
    <property type="term" value="F:monoatomic cation transmembrane transporter activity"/>
    <property type="evidence" value="ECO:0007669"/>
    <property type="project" value="InterPro"/>
</dbReference>
<dbReference type="InterPro" id="IPR027469">
    <property type="entry name" value="Cation_efflux_TMD_sf"/>
</dbReference>
<dbReference type="Pfam" id="PF01545">
    <property type="entry name" value="Cation_efflux"/>
    <property type="match status" value="1"/>
</dbReference>
<dbReference type="AlphaFoldDB" id="A0A222P269"/>
<evidence type="ECO:0000313" key="8">
    <source>
        <dbReference type="EMBL" id="ASQ45948.1"/>
    </source>
</evidence>
<evidence type="ECO:0000256" key="6">
    <source>
        <dbReference type="SAM" id="Phobius"/>
    </source>
</evidence>
<dbReference type="GO" id="GO:0006826">
    <property type="term" value="P:iron ion transport"/>
    <property type="evidence" value="ECO:0007669"/>
    <property type="project" value="UniProtKB-KW"/>
</dbReference>
<sequence length="317" mass="36261">MAMYKTRDFEFPDDLVPHFNKAKRVEWWSIAYLVSIIILEFLVMGNIQTMKTVWLEDILSLTAPISFLVTSKIFVRPSSARFPYGFHNSVKIAFLLGSAALMVIGLFLLIDGLHVLIKQTHPTIPYITLWGYTIWVGYLIFLIMLYKIVAPFFLGRFKIKLAKILHDKILYVDGHTNRADWVAALGAIFGVIGISIGWWWSDALIAIFISLGIIKDGFTNTKNAAFTLMDETPTEIDGKKEDPIINTTLDYLKQLPWVKEVKLRIREDGRVYFGEALVVPKTEESLLINIDKAIKEIHQLSWRIQDFLICPVAKLPL</sequence>
<name>A0A222P269_9GAMM</name>
<feature type="transmembrane region" description="Helical" evidence="6">
    <location>
        <begin position="53"/>
        <end position="71"/>
    </location>
</feature>
<protein>
    <submittedName>
        <fullName evidence="8">Cation efflux family protein</fullName>
    </submittedName>
</protein>
<keyword evidence="2" id="KW-0813">Transport</keyword>
<evidence type="ECO:0000256" key="5">
    <source>
        <dbReference type="ARBA" id="ARBA00023136"/>
    </source>
</evidence>
<dbReference type="PANTHER" id="PTHR43840:SF15">
    <property type="entry name" value="MITOCHONDRIAL METAL TRANSPORTER 1-RELATED"/>
    <property type="match status" value="1"/>
</dbReference>
<proteinExistence type="predicted"/>
<evidence type="ECO:0000259" key="7">
    <source>
        <dbReference type="Pfam" id="PF01545"/>
    </source>
</evidence>
<dbReference type="GO" id="GO:0016020">
    <property type="term" value="C:membrane"/>
    <property type="evidence" value="ECO:0007669"/>
    <property type="project" value="UniProtKB-SubCell"/>
</dbReference>
<evidence type="ECO:0000256" key="1">
    <source>
        <dbReference type="ARBA" id="ARBA00004141"/>
    </source>
</evidence>
<feature type="transmembrane region" description="Helical" evidence="6">
    <location>
        <begin position="92"/>
        <end position="117"/>
    </location>
</feature>
<feature type="domain" description="Cation efflux protein transmembrane" evidence="7">
    <location>
        <begin position="55"/>
        <end position="229"/>
    </location>
</feature>
<feature type="transmembrane region" description="Helical" evidence="6">
    <location>
        <begin position="181"/>
        <end position="200"/>
    </location>
</feature>
<evidence type="ECO:0000256" key="3">
    <source>
        <dbReference type="ARBA" id="ARBA00022692"/>
    </source>
</evidence>
<dbReference type="SUPFAM" id="SSF161111">
    <property type="entry name" value="Cation efflux protein transmembrane domain-like"/>
    <property type="match status" value="1"/>
</dbReference>
<reference evidence="9" key="1">
    <citation type="submission" date="2016-07" db="EMBL/GenBank/DDBJ databases">
        <authorList>
            <person name="Florea S."/>
            <person name="Webb J.S."/>
            <person name="Jaromczyk J."/>
            <person name="Schardl C.L."/>
        </authorList>
    </citation>
    <scope>NUCLEOTIDE SEQUENCE [LARGE SCALE GENOMIC DNA]</scope>
    <source>
        <strain evidence="9">CDC-D5610</strain>
    </source>
</reference>
<gene>
    <name evidence="8" type="ORF">clem_06965</name>
</gene>
<organism evidence="8 9">
    <name type="scientific">Legionella clemsonensis</name>
    <dbReference type="NCBI Taxonomy" id="1867846"/>
    <lineage>
        <taxon>Bacteria</taxon>
        <taxon>Pseudomonadati</taxon>
        <taxon>Pseudomonadota</taxon>
        <taxon>Gammaproteobacteria</taxon>
        <taxon>Legionellales</taxon>
        <taxon>Legionellaceae</taxon>
        <taxon>Legionella</taxon>
    </lineage>
</organism>
<dbReference type="Proteomes" id="UP000201728">
    <property type="component" value="Chromosome"/>
</dbReference>